<reference evidence="1" key="1">
    <citation type="submission" date="2014-09" db="EMBL/GenBank/DDBJ databases">
        <authorList>
            <person name="Magalhaes I.L.F."/>
            <person name="Oliveira U."/>
            <person name="Santos F.R."/>
            <person name="Vidigal T.H.D.A."/>
            <person name="Brescovit A.D."/>
            <person name="Santos A.J."/>
        </authorList>
    </citation>
    <scope>NUCLEOTIDE SEQUENCE</scope>
    <source>
        <tissue evidence="1">Shoot tissue taken approximately 20 cm above the soil surface</tissue>
    </source>
</reference>
<name>A0A0A9G5W8_ARUDO</name>
<accession>A0A0A9G5W8</accession>
<dbReference type="EMBL" id="GBRH01179032">
    <property type="protein sequence ID" value="JAE18864.1"/>
    <property type="molecule type" value="Transcribed_RNA"/>
</dbReference>
<proteinExistence type="predicted"/>
<dbReference type="AlphaFoldDB" id="A0A0A9G5W8"/>
<sequence>MHIQIELYESNNSYAYFKYATQ</sequence>
<organism evidence="1">
    <name type="scientific">Arundo donax</name>
    <name type="common">Giant reed</name>
    <name type="synonym">Donax arundinaceus</name>
    <dbReference type="NCBI Taxonomy" id="35708"/>
    <lineage>
        <taxon>Eukaryota</taxon>
        <taxon>Viridiplantae</taxon>
        <taxon>Streptophyta</taxon>
        <taxon>Embryophyta</taxon>
        <taxon>Tracheophyta</taxon>
        <taxon>Spermatophyta</taxon>
        <taxon>Magnoliopsida</taxon>
        <taxon>Liliopsida</taxon>
        <taxon>Poales</taxon>
        <taxon>Poaceae</taxon>
        <taxon>PACMAD clade</taxon>
        <taxon>Arundinoideae</taxon>
        <taxon>Arundineae</taxon>
        <taxon>Arundo</taxon>
    </lineage>
</organism>
<protein>
    <submittedName>
        <fullName evidence="1">Uncharacterized protein</fullName>
    </submittedName>
</protein>
<evidence type="ECO:0000313" key="1">
    <source>
        <dbReference type="EMBL" id="JAE18864.1"/>
    </source>
</evidence>
<reference evidence="1" key="2">
    <citation type="journal article" date="2015" name="Data Brief">
        <title>Shoot transcriptome of the giant reed, Arundo donax.</title>
        <authorList>
            <person name="Barrero R.A."/>
            <person name="Guerrero F.D."/>
            <person name="Moolhuijzen P."/>
            <person name="Goolsby J.A."/>
            <person name="Tidwell J."/>
            <person name="Bellgard S.E."/>
            <person name="Bellgard M.I."/>
        </authorList>
    </citation>
    <scope>NUCLEOTIDE SEQUENCE</scope>
    <source>
        <tissue evidence="1">Shoot tissue taken approximately 20 cm above the soil surface</tissue>
    </source>
</reference>